<evidence type="ECO:0000256" key="1">
    <source>
        <dbReference type="SAM" id="Phobius"/>
    </source>
</evidence>
<dbReference type="AlphaFoldDB" id="A0A974HU13"/>
<evidence type="ECO:0000313" key="3">
    <source>
        <dbReference type="Proteomes" id="UP000694892"/>
    </source>
</evidence>
<sequence length="111" mass="12660">MEQPAICLQFAPCLLAQMDCCRFRYWEMPPIITLLVVLYFWGGLPLFLEKNTSLSIYLSFIPARTVKYRPGGNPMYGGHRGSVNRACSFLLGLFLRLQMQLSPKATSHPLF</sequence>
<dbReference type="Proteomes" id="UP000694892">
    <property type="component" value="Chromosome 3L"/>
</dbReference>
<gene>
    <name evidence="2" type="ORF">XELAEV_18019051mg</name>
</gene>
<feature type="transmembrane region" description="Helical" evidence="1">
    <location>
        <begin position="28"/>
        <end position="48"/>
    </location>
</feature>
<keyword evidence="1" id="KW-0812">Transmembrane</keyword>
<evidence type="ECO:0000313" key="2">
    <source>
        <dbReference type="EMBL" id="OCT90437.1"/>
    </source>
</evidence>
<dbReference type="EMBL" id="CM004470">
    <property type="protein sequence ID" value="OCT90437.1"/>
    <property type="molecule type" value="Genomic_DNA"/>
</dbReference>
<organism evidence="2 3">
    <name type="scientific">Xenopus laevis</name>
    <name type="common">African clawed frog</name>
    <dbReference type="NCBI Taxonomy" id="8355"/>
    <lineage>
        <taxon>Eukaryota</taxon>
        <taxon>Metazoa</taxon>
        <taxon>Chordata</taxon>
        <taxon>Craniata</taxon>
        <taxon>Vertebrata</taxon>
        <taxon>Euteleostomi</taxon>
        <taxon>Amphibia</taxon>
        <taxon>Batrachia</taxon>
        <taxon>Anura</taxon>
        <taxon>Pipoidea</taxon>
        <taxon>Pipidae</taxon>
        <taxon>Xenopodinae</taxon>
        <taxon>Xenopus</taxon>
        <taxon>Xenopus</taxon>
    </lineage>
</organism>
<keyword evidence="1" id="KW-0472">Membrane</keyword>
<keyword evidence="1" id="KW-1133">Transmembrane helix</keyword>
<proteinExistence type="predicted"/>
<name>A0A974HU13_XENLA</name>
<accession>A0A974HU13</accession>
<reference evidence="3" key="1">
    <citation type="journal article" date="2016" name="Nature">
        <title>Genome evolution in the allotetraploid frog Xenopus laevis.</title>
        <authorList>
            <person name="Session A.M."/>
            <person name="Uno Y."/>
            <person name="Kwon T."/>
            <person name="Chapman J.A."/>
            <person name="Toyoda A."/>
            <person name="Takahashi S."/>
            <person name="Fukui A."/>
            <person name="Hikosaka A."/>
            <person name="Suzuki A."/>
            <person name="Kondo M."/>
            <person name="van Heeringen S.J."/>
            <person name="Quigley I."/>
            <person name="Heinz S."/>
            <person name="Ogino H."/>
            <person name="Ochi H."/>
            <person name="Hellsten U."/>
            <person name="Lyons J.B."/>
            <person name="Simakov O."/>
            <person name="Putnam N."/>
            <person name="Stites J."/>
            <person name="Kuroki Y."/>
            <person name="Tanaka T."/>
            <person name="Michiue T."/>
            <person name="Watanabe M."/>
            <person name="Bogdanovic O."/>
            <person name="Lister R."/>
            <person name="Georgiou G."/>
            <person name="Paranjpe S.S."/>
            <person name="van Kruijsbergen I."/>
            <person name="Shu S."/>
            <person name="Carlson J."/>
            <person name="Kinoshita T."/>
            <person name="Ohta Y."/>
            <person name="Mawaribuchi S."/>
            <person name="Jenkins J."/>
            <person name="Grimwood J."/>
            <person name="Schmutz J."/>
            <person name="Mitros T."/>
            <person name="Mozaffari S.V."/>
            <person name="Suzuki Y."/>
            <person name="Haramoto Y."/>
            <person name="Yamamoto T.S."/>
            <person name="Takagi C."/>
            <person name="Heald R."/>
            <person name="Miller K."/>
            <person name="Haudenschild C."/>
            <person name="Kitzman J."/>
            <person name="Nakayama T."/>
            <person name="Izutsu Y."/>
            <person name="Robert J."/>
            <person name="Fortriede J."/>
            <person name="Burns K."/>
            <person name="Lotay V."/>
            <person name="Karimi K."/>
            <person name="Yasuoka Y."/>
            <person name="Dichmann D.S."/>
            <person name="Flajnik M.F."/>
            <person name="Houston D.W."/>
            <person name="Shendure J."/>
            <person name="DuPasquier L."/>
            <person name="Vize P.D."/>
            <person name="Zorn A.M."/>
            <person name="Ito M."/>
            <person name="Marcotte E.M."/>
            <person name="Wallingford J.B."/>
            <person name="Ito Y."/>
            <person name="Asashima M."/>
            <person name="Ueno N."/>
            <person name="Matsuda Y."/>
            <person name="Veenstra G.J."/>
            <person name="Fujiyama A."/>
            <person name="Harland R.M."/>
            <person name="Taira M."/>
            <person name="Rokhsar D.S."/>
        </authorList>
    </citation>
    <scope>NUCLEOTIDE SEQUENCE [LARGE SCALE GENOMIC DNA]</scope>
    <source>
        <strain evidence="3">J</strain>
    </source>
</reference>
<protein>
    <submittedName>
        <fullName evidence="2">Uncharacterized protein</fullName>
    </submittedName>
</protein>